<dbReference type="GO" id="GO:0016020">
    <property type="term" value="C:membrane"/>
    <property type="evidence" value="ECO:0007669"/>
    <property type="project" value="InterPro"/>
</dbReference>
<dbReference type="GO" id="GO:0042802">
    <property type="term" value="F:identical protein binding"/>
    <property type="evidence" value="ECO:0007669"/>
    <property type="project" value="InterPro"/>
</dbReference>
<keyword evidence="9" id="KW-0406">Ion transport</keyword>
<evidence type="ECO:0000256" key="3">
    <source>
        <dbReference type="ARBA" id="ARBA00022448"/>
    </source>
</evidence>
<dbReference type="GO" id="GO:0005267">
    <property type="term" value="F:potassium channel activity"/>
    <property type="evidence" value="ECO:0007669"/>
    <property type="project" value="UniProtKB-KW"/>
</dbReference>
<protein>
    <submittedName>
        <fullName evidence="13">Trimeric intracellular cation channel type B-A</fullName>
    </submittedName>
</protein>
<keyword evidence="10" id="KW-0472">Membrane</keyword>
<keyword evidence="6" id="KW-0631">Potassium channel</keyword>
<accession>A0A4E0RYL5</accession>
<evidence type="ECO:0000256" key="10">
    <source>
        <dbReference type="ARBA" id="ARBA00023136"/>
    </source>
</evidence>
<feature type="compositionally biased region" description="Low complexity" evidence="12">
    <location>
        <begin position="135"/>
        <end position="152"/>
    </location>
</feature>
<proteinExistence type="inferred from homology"/>
<keyword evidence="7" id="KW-0630">Potassium</keyword>
<evidence type="ECO:0000256" key="4">
    <source>
        <dbReference type="ARBA" id="ARBA00022538"/>
    </source>
</evidence>
<dbReference type="Pfam" id="PF05197">
    <property type="entry name" value="TRIC"/>
    <property type="match status" value="1"/>
</dbReference>
<evidence type="ECO:0000256" key="9">
    <source>
        <dbReference type="ARBA" id="ARBA00023065"/>
    </source>
</evidence>
<dbReference type="AlphaFoldDB" id="A0A4E0RYL5"/>
<dbReference type="Proteomes" id="UP000230066">
    <property type="component" value="Unassembled WGS sequence"/>
</dbReference>
<evidence type="ECO:0000313" key="13">
    <source>
        <dbReference type="EMBL" id="THD21650.1"/>
    </source>
</evidence>
<evidence type="ECO:0000256" key="12">
    <source>
        <dbReference type="SAM" id="MobiDB-lite"/>
    </source>
</evidence>
<dbReference type="PANTHER" id="PTHR12454">
    <property type="entry name" value="TRIMERIC INTRACELLULAR CATION CHANNEL"/>
    <property type="match status" value="1"/>
</dbReference>
<dbReference type="GO" id="GO:0012505">
    <property type="term" value="C:endomembrane system"/>
    <property type="evidence" value="ECO:0007669"/>
    <property type="project" value="UniProtKB-SubCell"/>
</dbReference>
<dbReference type="EMBL" id="JXXN02003364">
    <property type="protein sequence ID" value="THD21650.1"/>
    <property type="molecule type" value="Genomic_DNA"/>
</dbReference>
<organism evidence="13 14">
    <name type="scientific">Fasciola hepatica</name>
    <name type="common">Liver fluke</name>
    <dbReference type="NCBI Taxonomy" id="6192"/>
    <lineage>
        <taxon>Eukaryota</taxon>
        <taxon>Metazoa</taxon>
        <taxon>Spiralia</taxon>
        <taxon>Lophotrochozoa</taxon>
        <taxon>Platyhelminthes</taxon>
        <taxon>Trematoda</taxon>
        <taxon>Digenea</taxon>
        <taxon>Plagiorchiida</taxon>
        <taxon>Echinostomata</taxon>
        <taxon>Echinostomatoidea</taxon>
        <taxon>Fasciolidae</taxon>
        <taxon>Fasciola</taxon>
    </lineage>
</organism>
<evidence type="ECO:0000256" key="5">
    <source>
        <dbReference type="ARBA" id="ARBA00022692"/>
    </source>
</evidence>
<dbReference type="InterPro" id="IPR007866">
    <property type="entry name" value="TRIC_channel"/>
</dbReference>
<reference evidence="13" key="1">
    <citation type="submission" date="2019-03" db="EMBL/GenBank/DDBJ databases">
        <title>Improved annotation for the trematode Fasciola hepatica.</title>
        <authorList>
            <person name="Choi Y.-J."/>
            <person name="Martin J."/>
            <person name="Mitreva M."/>
        </authorList>
    </citation>
    <scope>NUCLEOTIDE SEQUENCE [LARGE SCALE GENOMIC DNA]</scope>
</reference>
<sequence>MKLIQRLVRGVWLPAATEFLHPTFTTKISLLAAIAYYSHHLGFVPLPENQLFLTVASIFVYLRVTMILLGLKDPFSPFENITCTVMFGGTVDALRNALERSRARSTDASGTAATATTTPLPMGTAVLSGPSTAHVTTVGSSGSGQGVPSSTGIPSSPGANGQVGGRDTTGTRQTSDKKRD</sequence>
<name>A0A4E0RYL5_FASHE</name>
<keyword evidence="8" id="KW-1133">Transmembrane helix</keyword>
<comment type="subcellular location">
    <subcellularLocation>
        <location evidence="1">Endomembrane system</location>
        <topology evidence="1">Multi-pass membrane protein</topology>
    </subcellularLocation>
</comment>
<evidence type="ECO:0000256" key="6">
    <source>
        <dbReference type="ARBA" id="ARBA00022826"/>
    </source>
</evidence>
<evidence type="ECO:0000256" key="11">
    <source>
        <dbReference type="ARBA" id="ARBA00023303"/>
    </source>
</evidence>
<evidence type="ECO:0000256" key="2">
    <source>
        <dbReference type="ARBA" id="ARBA00005766"/>
    </source>
</evidence>
<feature type="region of interest" description="Disordered" evidence="12">
    <location>
        <begin position="101"/>
        <end position="180"/>
    </location>
</feature>
<comment type="similarity">
    <text evidence="2">Belongs to the TMEM38 family.</text>
</comment>
<comment type="caution">
    <text evidence="13">The sequence shown here is derived from an EMBL/GenBank/DDBJ whole genome shotgun (WGS) entry which is preliminary data.</text>
</comment>
<evidence type="ECO:0000256" key="7">
    <source>
        <dbReference type="ARBA" id="ARBA00022958"/>
    </source>
</evidence>
<evidence type="ECO:0000256" key="1">
    <source>
        <dbReference type="ARBA" id="ARBA00004127"/>
    </source>
</evidence>
<gene>
    <name evidence="13" type="ORF">D915_007754</name>
</gene>
<keyword evidence="11" id="KW-0407">Ion channel</keyword>
<keyword evidence="4" id="KW-0633">Potassium transport</keyword>
<evidence type="ECO:0000256" key="8">
    <source>
        <dbReference type="ARBA" id="ARBA00022989"/>
    </source>
</evidence>
<keyword evidence="5" id="KW-0812">Transmembrane</keyword>
<keyword evidence="14" id="KW-1185">Reference proteome</keyword>
<feature type="compositionally biased region" description="Low complexity" evidence="12">
    <location>
        <begin position="106"/>
        <end position="118"/>
    </location>
</feature>
<keyword evidence="3" id="KW-0813">Transport</keyword>
<evidence type="ECO:0000313" key="14">
    <source>
        <dbReference type="Proteomes" id="UP000230066"/>
    </source>
</evidence>
<dbReference type="PANTHER" id="PTHR12454:SF11">
    <property type="entry name" value="GH25683P"/>
    <property type="match status" value="1"/>
</dbReference>